<dbReference type="RefSeq" id="WP_012992090.1">
    <property type="nucleotide sequence ID" value="NC_013894.1"/>
</dbReference>
<dbReference type="AlphaFoldDB" id="D3SLQ4"/>
<keyword evidence="2" id="KW-1185">Reference proteome</keyword>
<sequence>MRWILPLALTVSAFSHQLWMEREGDTLLLHYGHLKPAPGEERYVRYEPSWVKHVACYDAEGYQQKISVIHTYPLRIKGNCKVAVATLWEGYWTKTTEGLKKAAKDEVKEPIESWASYGYVKRLDLWVPKPIGQELEITPLDDFTKAKVGEKLTFLVTYRGRPLANVPVSYNGHVVGTTDDRGRINIRLKEKGLNVVETSLKEMGDGKKADYIIREATLVFEIH</sequence>
<evidence type="ECO:0000313" key="2">
    <source>
        <dbReference type="Proteomes" id="UP000002043"/>
    </source>
</evidence>
<name>D3SLQ4_THEAH</name>
<reference evidence="2" key="1">
    <citation type="journal article" date="2010" name="Stand. Genomic Sci.">
        <title>Complete genome sequence of Thermocrinis albus type strain (HI 11/12T).</title>
        <authorList>
            <person name="Wirth R."/>
            <person name="Sikorski J."/>
            <person name="Brambilla E."/>
            <person name="Misra M."/>
            <person name="Lapidus A."/>
            <person name="Copeland A."/>
            <person name="Nolan M."/>
            <person name="Lucas S."/>
            <person name="Chen F."/>
            <person name="Tice H."/>
            <person name="Cheng J.F."/>
            <person name="Han C."/>
            <person name="Detter J.C."/>
            <person name="Tapia R."/>
            <person name="Bruce D."/>
            <person name="Goodwin L."/>
            <person name="Pitluck S."/>
            <person name="Pati A."/>
            <person name="Anderson I."/>
            <person name="Ivanova N."/>
            <person name="Mavromatis K."/>
            <person name="Mikhailova N."/>
            <person name="Chen A."/>
            <person name="Palaniappan K."/>
            <person name="Bilek Y."/>
            <person name="Hader T."/>
            <person name="Land M."/>
            <person name="Hauser L."/>
            <person name="Chang Y.J."/>
            <person name="Jeffries C.D."/>
            <person name="Tindall B.J."/>
            <person name="Rohde M."/>
            <person name="Goker M."/>
            <person name="Bristow J."/>
            <person name="Eisen J.A."/>
            <person name="Markowitz V."/>
            <person name="Hugenholtz P."/>
            <person name="Kyrpides N.C."/>
            <person name="Klenk H.P."/>
        </authorList>
    </citation>
    <scope>NUCLEOTIDE SEQUENCE [LARGE SCALE GENOMIC DNA]</scope>
    <source>
        <strain evidence="2">DSM 14484 / JCM 11386 / HI 11/12</strain>
    </source>
</reference>
<dbReference type="HOGENOM" id="CLU_096093_1_0_0"/>
<dbReference type="OrthoDB" id="5368503at2"/>
<keyword evidence="1" id="KW-0812">Transmembrane</keyword>
<organism evidence="1 2">
    <name type="scientific">Thermocrinis albus (strain DSM 14484 / JCM 11386 / HI 11/12)</name>
    <dbReference type="NCBI Taxonomy" id="638303"/>
    <lineage>
        <taxon>Bacteria</taxon>
        <taxon>Pseudomonadati</taxon>
        <taxon>Aquificota</taxon>
        <taxon>Aquificia</taxon>
        <taxon>Aquificales</taxon>
        <taxon>Aquificaceae</taxon>
        <taxon>Thermocrinis</taxon>
    </lineage>
</organism>
<dbReference type="EMBL" id="CP001931">
    <property type="protein sequence ID" value="ADC89684.1"/>
    <property type="molecule type" value="Genomic_DNA"/>
</dbReference>
<proteinExistence type="predicted"/>
<dbReference type="STRING" id="638303.Thal_1052"/>
<accession>D3SLQ4</accession>
<dbReference type="eggNOG" id="COG5266">
    <property type="taxonomic scope" value="Bacteria"/>
</dbReference>
<keyword evidence="1" id="KW-0472">Membrane</keyword>
<dbReference type="InterPro" id="IPR019613">
    <property type="entry name" value="DUF4198"/>
</dbReference>
<dbReference type="Proteomes" id="UP000002043">
    <property type="component" value="Chromosome"/>
</dbReference>
<dbReference type="Pfam" id="PF10670">
    <property type="entry name" value="DUF4198"/>
    <property type="match status" value="1"/>
</dbReference>
<dbReference type="KEGG" id="tal:Thal_1052"/>
<gene>
    <name evidence="1" type="ordered locus">Thal_1052</name>
</gene>
<protein>
    <submittedName>
        <fullName evidence="1">Nickel transport complex, NikM subunit, transmembrane</fullName>
    </submittedName>
</protein>
<evidence type="ECO:0000313" key="1">
    <source>
        <dbReference type="EMBL" id="ADC89684.1"/>
    </source>
</evidence>